<organism evidence="3 4">
    <name type="scientific">Bradyrhizobium lablabi</name>
    <dbReference type="NCBI Taxonomy" id="722472"/>
    <lineage>
        <taxon>Bacteria</taxon>
        <taxon>Pseudomonadati</taxon>
        <taxon>Pseudomonadota</taxon>
        <taxon>Alphaproteobacteria</taxon>
        <taxon>Hyphomicrobiales</taxon>
        <taxon>Nitrobacteraceae</taxon>
        <taxon>Bradyrhizobium</taxon>
    </lineage>
</organism>
<dbReference type="AlphaFoldDB" id="A0A1M6TQ59"/>
<protein>
    <recommendedName>
        <fullName evidence="2">DUF2147 domain-containing protein</fullName>
    </recommendedName>
</protein>
<name>A0A1M6TQ59_9BRAD</name>
<dbReference type="RefSeq" id="WP_079540053.1">
    <property type="nucleotide sequence ID" value="NZ_LT670844.1"/>
</dbReference>
<evidence type="ECO:0000259" key="2">
    <source>
        <dbReference type="Pfam" id="PF09917"/>
    </source>
</evidence>
<gene>
    <name evidence="3" type="ORF">SAMN05444159_3657</name>
</gene>
<dbReference type="Gene3D" id="2.40.128.520">
    <property type="match status" value="1"/>
</dbReference>
<reference evidence="3 4" key="1">
    <citation type="submission" date="2016-11" db="EMBL/GenBank/DDBJ databases">
        <authorList>
            <person name="Jaros S."/>
            <person name="Januszkiewicz K."/>
            <person name="Wedrychowicz H."/>
        </authorList>
    </citation>
    <scope>NUCLEOTIDE SEQUENCE [LARGE SCALE GENOMIC DNA]</scope>
    <source>
        <strain evidence="3 4">GAS499</strain>
    </source>
</reference>
<proteinExistence type="predicted"/>
<evidence type="ECO:0000313" key="4">
    <source>
        <dbReference type="Proteomes" id="UP000189935"/>
    </source>
</evidence>
<dbReference type="PANTHER" id="PTHR36919:SF2">
    <property type="entry name" value="BLL6627 PROTEIN"/>
    <property type="match status" value="1"/>
</dbReference>
<feature type="chain" id="PRO_5011957741" description="DUF2147 domain-containing protein" evidence="1">
    <location>
        <begin position="27"/>
        <end position="161"/>
    </location>
</feature>
<dbReference type="InterPro" id="IPR019223">
    <property type="entry name" value="DUF2147"/>
</dbReference>
<dbReference type="EMBL" id="LT670844">
    <property type="protein sequence ID" value="SHK59019.1"/>
    <property type="molecule type" value="Genomic_DNA"/>
</dbReference>
<evidence type="ECO:0000313" key="3">
    <source>
        <dbReference type="EMBL" id="SHK59019.1"/>
    </source>
</evidence>
<dbReference type="PANTHER" id="PTHR36919">
    <property type="entry name" value="BLR1215 PROTEIN"/>
    <property type="match status" value="1"/>
</dbReference>
<dbReference type="Proteomes" id="UP000189935">
    <property type="component" value="Chromosome I"/>
</dbReference>
<feature type="signal peptide" evidence="1">
    <location>
        <begin position="1"/>
        <end position="26"/>
    </location>
</feature>
<sequence>MSRSKLLLAMTAFFLSLFLSFGQVWAEGANDPTGIWLTQAGGAKIRVNHCGAGLCGTIVWLKVPIDPATGKPQIDDKNANPALAKRPVIGINIFKAMKSVTNNKWSGVIYNADDGKTYSSDVIVAGPRKLEVRGCVMGILCGGETWTKVGEVTLADATGGL</sequence>
<feature type="domain" description="DUF2147" evidence="2">
    <location>
        <begin position="34"/>
        <end position="148"/>
    </location>
</feature>
<evidence type="ECO:0000256" key="1">
    <source>
        <dbReference type="SAM" id="SignalP"/>
    </source>
</evidence>
<accession>A0A1M6TQ59</accession>
<keyword evidence="1" id="KW-0732">Signal</keyword>
<dbReference type="Pfam" id="PF09917">
    <property type="entry name" value="DUF2147"/>
    <property type="match status" value="1"/>
</dbReference>